<name>A0A0L1JCX9_ASPN3</name>
<sequence length="361" mass="40807">MAAADTEFPVNWDVNKGHLVHSDDPEKIYREYAHLRSTCPVAHVDAHSGYWILTKYADVKATASDNSKFISAKCAVVPADPRGIRRPPLKFDGEQHAPYRTAVDRTLKPARHGDIYEEFGAQFSGWVEKEWLNLDEPDSKLLSSAITPFVTARVIASRKDKLLDPEEDPASSLLVERDHDGNPLDDHNLVGCIRQILIVAMVAPSIIISSMTNHLSKDKELQNRLRNDKKLLPAAIEEFIRLYVPYRGFSRTALHEVEISGTKVPPDEPITVVYAAANRDPDQFPHPDEFIMHRDNISTHLGFGHGRHRCAGMVLARMMLRIYLETLLDNTVDFEVDGEIHYARLPEIGLTTCPMKFYPRP</sequence>
<dbReference type="GO" id="GO:0020037">
    <property type="term" value="F:heme binding"/>
    <property type="evidence" value="ECO:0007669"/>
    <property type="project" value="InterPro"/>
</dbReference>
<dbReference type="PROSITE" id="PS00086">
    <property type="entry name" value="CYTOCHROME_P450"/>
    <property type="match status" value="1"/>
</dbReference>
<keyword evidence="4 5" id="KW-0408">Iron</keyword>
<proteinExistence type="inferred from homology"/>
<reference evidence="6 7" key="1">
    <citation type="submission" date="2014-06" db="EMBL/GenBank/DDBJ databases">
        <title>The Genome of the Aflatoxigenic Filamentous Fungus Aspergillus nomius.</title>
        <authorList>
            <person name="Moore M.G."/>
            <person name="Shannon B.M."/>
            <person name="Brian M.M."/>
        </authorList>
    </citation>
    <scope>NUCLEOTIDE SEQUENCE [LARGE SCALE GENOMIC DNA]</scope>
    <source>
        <strain evidence="6 7">NRRL 13137</strain>
    </source>
</reference>
<dbReference type="Pfam" id="PF00067">
    <property type="entry name" value="p450"/>
    <property type="match status" value="1"/>
</dbReference>
<comment type="caution">
    <text evidence="6">The sequence shown here is derived from an EMBL/GenBank/DDBJ whole genome shotgun (WGS) entry which is preliminary data.</text>
</comment>
<evidence type="ECO:0000313" key="7">
    <source>
        <dbReference type="Proteomes" id="UP000037505"/>
    </source>
</evidence>
<dbReference type="OrthoDB" id="3945418at2759"/>
<dbReference type="InterPro" id="IPR001128">
    <property type="entry name" value="Cyt_P450"/>
</dbReference>
<evidence type="ECO:0000256" key="1">
    <source>
        <dbReference type="ARBA" id="ARBA00010617"/>
    </source>
</evidence>
<dbReference type="GO" id="GO:0004497">
    <property type="term" value="F:monooxygenase activity"/>
    <property type="evidence" value="ECO:0007669"/>
    <property type="project" value="UniProtKB-KW"/>
</dbReference>
<keyword evidence="2 5" id="KW-0479">Metal-binding</keyword>
<dbReference type="STRING" id="1509407.A0A0L1JCX9"/>
<keyword evidence="5" id="KW-0503">Monooxygenase</keyword>
<dbReference type="Gene3D" id="1.10.630.10">
    <property type="entry name" value="Cytochrome P450"/>
    <property type="match status" value="1"/>
</dbReference>
<dbReference type="InterPro" id="IPR017972">
    <property type="entry name" value="Cyt_P450_CS"/>
</dbReference>
<keyword evidence="7" id="KW-1185">Reference proteome</keyword>
<dbReference type="GeneID" id="26803447"/>
<dbReference type="InterPro" id="IPR036396">
    <property type="entry name" value="Cyt_P450_sf"/>
</dbReference>
<dbReference type="SUPFAM" id="SSF48264">
    <property type="entry name" value="Cytochrome P450"/>
    <property type="match status" value="1"/>
</dbReference>
<dbReference type="AlphaFoldDB" id="A0A0L1JCX9"/>
<dbReference type="GO" id="GO:0016705">
    <property type="term" value="F:oxidoreductase activity, acting on paired donors, with incorporation or reduction of molecular oxygen"/>
    <property type="evidence" value="ECO:0007669"/>
    <property type="project" value="InterPro"/>
</dbReference>
<evidence type="ECO:0008006" key="8">
    <source>
        <dbReference type="Google" id="ProtNLM"/>
    </source>
</evidence>
<protein>
    <recommendedName>
        <fullName evidence="8">Cytochrome P450</fullName>
    </recommendedName>
</protein>
<evidence type="ECO:0000256" key="2">
    <source>
        <dbReference type="ARBA" id="ARBA00022723"/>
    </source>
</evidence>
<organism evidence="6 7">
    <name type="scientific">Aspergillus nomiae NRRL (strain ATCC 15546 / NRRL 13137 / CBS 260.88 / M93)</name>
    <dbReference type="NCBI Taxonomy" id="1509407"/>
    <lineage>
        <taxon>Eukaryota</taxon>
        <taxon>Fungi</taxon>
        <taxon>Dikarya</taxon>
        <taxon>Ascomycota</taxon>
        <taxon>Pezizomycotina</taxon>
        <taxon>Eurotiomycetes</taxon>
        <taxon>Eurotiomycetidae</taxon>
        <taxon>Eurotiales</taxon>
        <taxon>Aspergillaceae</taxon>
        <taxon>Aspergillus</taxon>
        <taxon>Aspergillus subgen. Circumdati</taxon>
    </lineage>
</organism>
<evidence type="ECO:0000256" key="5">
    <source>
        <dbReference type="RuleBase" id="RU000461"/>
    </source>
</evidence>
<evidence type="ECO:0000256" key="4">
    <source>
        <dbReference type="ARBA" id="ARBA00023004"/>
    </source>
</evidence>
<dbReference type="PANTHER" id="PTHR46696">
    <property type="entry name" value="P450, PUTATIVE (EUROFUNG)-RELATED"/>
    <property type="match status" value="1"/>
</dbReference>
<dbReference type="InterPro" id="IPR002397">
    <property type="entry name" value="Cyt_P450_B"/>
</dbReference>
<evidence type="ECO:0000313" key="6">
    <source>
        <dbReference type="EMBL" id="KNG89278.1"/>
    </source>
</evidence>
<dbReference type="EMBL" id="JNOM01000034">
    <property type="protein sequence ID" value="KNG89278.1"/>
    <property type="molecule type" value="Genomic_DNA"/>
</dbReference>
<dbReference type="Proteomes" id="UP000037505">
    <property type="component" value="Unassembled WGS sequence"/>
</dbReference>
<gene>
    <name evidence="6" type="ORF">ANOM_001643</name>
</gene>
<keyword evidence="5" id="KW-0349">Heme</keyword>
<evidence type="ECO:0000256" key="3">
    <source>
        <dbReference type="ARBA" id="ARBA00023002"/>
    </source>
</evidence>
<dbReference type="RefSeq" id="XP_015410201.1">
    <property type="nucleotide sequence ID" value="XM_015546900.1"/>
</dbReference>
<keyword evidence="3 5" id="KW-0560">Oxidoreductase</keyword>
<dbReference type="PRINTS" id="PR00359">
    <property type="entry name" value="BP450"/>
</dbReference>
<accession>A0A0L1JCX9</accession>
<dbReference type="GO" id="GO:0005506">
    <property type="term" value="F:iron ion binding"/>
    <property type="evidence" value="ECO:0007669"/>
    <property type="project" value="InterPro"/>
</dbReference>
<comment type="similarity">
    <text evidence="1 5">Belongs to the cytochrome P450 family.</text>
</comment>
<dbReference type="PANTHER" id="PTHR46696:SF6">
    <property type="entry name" value="P450, PUTATIVE (EUROFUNG)-RELATED"/>
    <property type="match status" value="1"/>
</dbReference>